<reference evidence="2 3" key="1">
    <citation type="submission" date="2022-11" db="EMBL/GenBank/DDBJ databases">
        <title>Minimal conservation of predation-associated metabolite biosynthetic gene clusters underscores biosynthetic potential of Myxococcota including descriptions for ten novel species: Archangium lansinium sp. nov., Myxococcus landrumus sp. nov., Nannocystis bai.</title>
        <authorList>
            <person name="Ahearne A."/>
            <person name="Stevens C."/>
            <person name="Dowd S."/>
        </authorList>
    </citation>
    <scope>NUCLEOTIDE SEQUENCE [LARGE SCALE GENOMIC DNA]</scope>
    <source>
        <strain evidence="2 3">NCWAL01</strain>
    </source>
</reference>
<feature type="region of interest" description="Disordered" evidence="1">
    <location>
        <begin position="162"/>
        <end position="186"/>
    </location>
</feature>
<evidence type="ECO:0000313" key="3">
    <source>
        <dbReference type="Proteomes" id="UP001221838"/>
    </source>
</evidence>
<comment type="caution">
    <text evidence="2">The sequence shown here is derived from an EMBL/GenBank/DDBJ whole genome shotgun (WGS) entry which is preliminary data.</text>
</comment>
<name>A0ABT5DF48_9BACT</name>
<gene>
    <name evidence="2" type="ORF">POL68_24985</name>
</gene>
<sequence length="186" mass="20524">MASATLRAIVSGEDVVVLTRRVVGRNLKTHAAGGTTLEENTRWILHVQPKNIGHRQILCVHHPRNLSERWTARFDWRLPAVSDGARYPFCPPDNWWKASTSAIRTISSKPAWIDKRGTGWARPNIPNGAGYHWDVFIRENALEQAVGLSQINVVAFGAPPDEGAPGQLHHEPGEKAGKLTGTGWSC</sequence>
<proteinExistence type="predicted"/>
<dbReference type="Proteomes" id="UP001221838">
    <property type="component" value="Unassembled WGS sequence"/>
</dbReference>
<evidence type="ECO:0000313" key="2">
    <source>
        <dbReference type="EMBL" id="MDC0711748.1"/>
    </source>
</evidence>
<dbReference type="RefSeq" id="WP_272141743.1">
    <property type="nucleotide sequence ID" value="NZ_JAQNDM010000002.1"/>
</dbReference>
<keyword evidence="3" id="KW-1185">Reference proteome</keyword>
<dbReference type="EMBL" id="JAQNDM010000002">
    <property type="protein sequence ID" value="MDC0711748.1"/>
    <property type="molecule type" value="Genomic_DNA"/>
</dbReference>
<evidence type="ECO:0000256" key="1">
    <source>
        <dbReference type="SAM" id="MobiDB-lite"/>
    </source>
</evidence>
<protein>
    <submittedName>
        <fullName evidence="2">Uncharacterized protein</fullName>
    </submittedName>
</protein>
<feature type="compositionally biased region" description="Basic and acidic residues" evidence="1">
    <location>
        <begin position="168"/>
        <end position="177"/>
    </location>
</feature>
<accession>A0ABT5DF48</accession>
<organism evidence="2 3">
    <name type="scientific">Stigmatella ashevillensis</name>
    <dbReference type="NCBI Taxonomy" id="2995309"/>
    <lineage>
        <taxon>Bacteria</taxon>
        <taxon>Pseudomonadati</taxon>
        <taxon>Myxococcota</taxon>
        <taxon>Myxococcia</taxon>
        <taxon>Myxococcales</taxon>
        <taxon>Cystobacterineae</taxon>
        <taxon>Archangiaceae</taxon>
        <taxon>Stigmatella</taxon>
    </lineage>
</organism>